<dbReference type="EMBL" id="CAIJEN010000001">
    <property type="protein sequence ID" value="CAD0081702.1"/>
    <property type="molecule type" value="Genomic_DNA"/>
</dbReference>
<name>A0A9N8J6M5_9PEZI</name>
<dbReference type="Gene3D" id="1.20.1280.50">
    <property type="match status" value="1"/>
</dbReference>
<comment type="caution">
    <text evidence="2">The sequence shown here is derived from an EMBL/GenBank/DDBJ whole genome shotgun (WGS) entry which is preliminary data.</text>
</comment>
<feature type="domain" description="F-box" evidence="1">
    <location>
        <begin position="1"/>
        <end position="50"/>
    </location>
</feature>
<gene>
    <name evidence="2" type="ORF">AWRI4619_LOCUS269</name>
</gene>
<reference evidence="2" key="1">
    <citation type="submission" date="2020-06" db="EMBL/GenBank/DDBJ databases">
        <authorList>
            <person name="Onetto C."/>
        </authorList>
    </citation>
    <scope>NUCLEOTIDE SEQUENCE</scope>
</reference>
<dbReference type="AlphaFoldDB" id="A0A9N8J6M5"/>
<dbReference type="Pfam" id="PF00646">
    <property type="entry name" value="F-box"/>
    <property type="match status" value="1"/>
</dbReference>
<dbReference type="SUPFAM" id="SSF81383">
    <property type="entry name" value="F-box domain"/>
    <property type="match status" value="1"/>
</dbReference>
<protein>
    <recommendedName>
        <fullName evidence="1">F-box domain-containing protein</fullName>
    </recommendedName>
</protein>
<dbReference type="Proteomes" id="UP000716446">
    <property type="component" value="Unassembled WGS sequence"/>
</dbReference>
<dbReference type="PROSITE" id="PS50181">
    <property type="entry name" value="FBOX"/>
    <property type="match status" value="1"/>
</dbReference>
<evidence type="ECO:0000259" key="1">
    <source>
        <dbReference type="PROSITE" id="PS50181"/>
    </source>
</evidence>
<evidence type="ECO:0000313" key="2">
    <source>
        <dbReference type="EMBL" id="CAD0081702.1"/>
    </source>
</evidence>
<sequence length="186" mass="20871">MTNLLSLPTEILCQIAQHVPTKDLKHMRLVCKSLHNAANRPFGIAYFANRRHVLSRGSIKALLEIVTHSGLGPYVSSVTMIALSPPSLSVYIYSQIAVDEASREAFVNSREYMLLMKRVFDKILKYQRSVHISICEPDLTGQEFSSHCLSFKVSRTLRLRASTVLVTGSCSIFLLPLRSMRSVVTM</sequence>
<dbReference type="SMART" id="SM00256">
    <property type="entry name" value="FBOX"/>
    <property type="match status" value="1"/>
</dbReference>
<dbReference type="InterPro" id="IPR036047">
    <property type="entry name" value="F-box-like_dom_sf"/>
</dbReference>
<keyword evidence="3" id="KW-1185">Reference proteome</keyword>
<dbReference type="InterPro" id="IPR001810">
    <property type="entry name" value="F-box_dom"/>
</dbReference>
<dbReference type="CDD" id="cd09917">
    <property type="entry name" value="F-box_SF"/>
    <property type="match status" value="1"/>
</dbReference>
<proteinExistence type="predicted"/>
<accession>A0A9N8J6M5</accession>
<evidence type="ECO:0000313" key="3">
    <source>
        <dbReference type="Proteomes" id="UP000716446"/>
    </source>
</evidence>
<organism evidence="2 3">
    <name type="scientific">Aureobasidium vineae</name>
    <dbReference type="NCBI Taxonomy" id="2773715"/>
    <lineage>
        <taxon>Eukaryota</taxon>
        <taxon>Fungi</taxon>
        <taxon>Dikarya</taxon>
        <taxon>Ascomycota</taxon>
        <taxon>Pezizomycotina</taxon>
        <taxon>Dothideomycetes</taxon>
        <taxon>Dothideomycetidae</taxon>
        <taxon>Dothideales</taxon>
        <taxon>Saccotheciaceae</taxon>
        <taxon>Aureobasidium</taxon>
    </lineage>
</organism>